<comment type="caution">
    <text evidence="2">The sequence shown here is derived from an EMBL/GenBank/DDBJ whole genome shotgun (WGS) entry which is preliminary data.</text>
</comment>
<dbReference type="RefSeq" id="WP_123646047.1">
    <property type="nucleotide sequence ID" value="NZ_RCTY01000010.1"/>
</dbReference>
<gene>
    <name evidence="2" type="ORF">D9T17_03040</name>
</gene>
<accession>A0A3N2RMH0</accession>
<reference evidence="2 3" key="1">
    <citation type="submission" date="2018-10" db="EMBL/GenBank/DDBJ databases">
        <title>The genome of Lysobacter enzymogenes OH11.</title>
        <authorList>
            <person name="Liu F."/>
            <person name="Zhao Y."/>
            <person name="Qian G."/>
            <person name="Chen Y."/>
            <person name="Xu H."/>
        </authorList>
    </citation>
    <scope>NUCLEOTIDE SEQUENCE [LARGE SCALE GENOMIC DNA]</scope>
    <source>
        <strain evidence="2 3">OH11</strain>
    </source>
</reference>
<evidence type="ECO:0000256" key="1">
    <source>
        <dbReference type="SAM" id="SignalP"/>
    </source>
</evidence>
<feature type="chain" id="PRO_5018012656" description="DUF3455 domain-containing protein" evidence="1">
    <location>
        <begin position="21"/>
        <end position="153"/>
    </location>
</feature>
<evidence type="ECO:0000313" key="3">
    <source>
        <dbReference type="Proteomes" id="UP000275910"/>
    </source>
</evidence>
<dbReference type="AlphaFoldDB" id="A0A3N2RMH0"/>
<organism evidence="2 3">
    <name type="scientific">Lysobacter enzymogenes</name>
    <dbReference type="NCBI Taxonomy" id="69"/>
    <lineage>
        <taxon>Bacteria</taxon>
        <taxon>Pseudomonadati</taxon>
        <taxon>Pseudomonadota</taxon>
        <taxon>Gammaproteobacteria</taxon>
        <taxon>Lysobacterales</taxon>
        <taxon>Lysobacteraceae</taxon>
        <taxon>Lysobacter</taxon>
    </lineage>
</organism>
<proteinExistence type="predicted"/>
<dbReference type="Proteomes" id="UP000275910">
    <property type="component" value="Unassembled WGS sequence"/>
</dbReference>
<feature type="signal peptide" evidence="1">
    <location>
        <begin position="1"/>
        <end position="20"/>
    </location>
</feature>
<sequence>MRIASFCLTALLALAGAAHAAGPAKLDFPGNTFDGGNTDPAWSIVLQREDVGLVRYSLSSPSGVPIAAGTLKSVAPVLKMQVFGELRGQYGLAGTATIRQRAQPMQVLVGPSRVGAPCRDARGKTYAQAVFVAIGDLGNPDKLYYGCGEYRKP</sequence>
<evidence type="ECO:0000313" key="2">
    <source>
        <dbReference type="EMBL" id="ROU08640.1"/>
    </source>
</evidence>
<evidence type="ECO:0008006" key="4">
    <source>
        <dbReference type="Google" id="ProtNLM"/>
    </source>
</evidence>
<keyword evidence="1" id="KW-0732">Signal</keyword>
<protein>
    <recommendedName>
        <fullName evidence="4">DUF3455 domain-containing protein</fullName>
    </recommendedName>
</protein>
<name>A0A3N2RMH0_LYSEN</name>
<dbReference type="EMBL" id="RCTY01000010">
    <property type="protein sequence ID" value="ROU08640.1"/>
    <property type="molecule type" value="Genomic_DNA"/>
</dbReference>